<protein>
    <recommendedName>
        <fullName evidence="8">Penicillin-binding protein transpeptidase domain-containing protein</fullName>
    </recommendedName>
</protein>
<dbReference type="PANTHER" id="PTHR30627:SF1">
    <property type="entry name" value="PEPTIDOGLYCAN D,D-TRANSPEPTIDASE FTSI"/>
    <property type="match status" value="1"/>
</dbReference>
<dbReference type="AlphaFoldDB" id="A0A1G1WMX5"/>
<evidence type="ECO:0000256" key="1">
    <source>
        <dbReference type="ARBA" id="ARBA00004370"/>
    </source>
</evidence>
<evidence type="ECO:0000313" key="6">
    <source>
        <dbReference type="EMBL" id="OGY29095.1"/>
    </source>
</evidence>
<dbReference type="SUPFAM" id="SSF56519">
    <property type="entry name" value="Penicillin binding protein dimerisation domain"/>
    <property type="match status" value="1"/>
</dbReference>
<dbReference type="InterPro" id="IPR036138">
    <property type="entry name" value="PBP_dimer_sf"/>
</dbReference>
<evidence type="ECO:0000259" key="5">
    <source>
        <dbReference type="Pfam" id="PF03717"/>
    </source>
</evidence>
<dbReference type="PANTHER" id="PTHR30627">
    <property type="entry name" value="PEPTIDOGLYCAN D,D-TRANSPEPTIDASE"/>
    <property type="match status" value="1"/>
</dbReference>
<dbReference type="InterPro" id="IPR005311">
    <property type="entry name" value="PBP_dimer"/>
</dbReference>
<dbReference type="GO" id="GO:0005886">
    <property type="term" value="C:plasma membrane"/>
    <property type="evidence" value="ECO:0007669"/>
    <property type="project" value="TreeGrafter"/>
</dbReference>
<organism evidence="6 7">
    <name type="scientific">Candidatus Woykebacteria bacterium RIFCSPHIGHO2_02_FULL_43_16b</name>
    <dbReference type="NCBI Taxonomy" id="1802601"/>
    <lineage>
        <taxon>Bacteria</taxon>
        <taxon>Candidatus Woykeibacteriota</taxon>
    </lineage>
</organism>
<evidence type="ECO:0000259" key="4">
    <source>
        <dbReference type="Pfam" id="PF00905"/>
    </source>
</evidence>
<dbReference type="Proteomes" id="UP000177821">
    <property type="component" value="Unassembled WGS sequence"/>
</dbReference>
<dbReference type="InterPro" id="IPR050515">
    <property type="entry name" value="Beta-lactam/transpept"/>
</dbReference>
<evidence type="ECO:0008006" key="8">
    <source>
        <dbReference type="Google" id="ProtNLM"/>
    </source>
</evidence>
<proteinExistence type="predicted"/>
<evidence type="ECO:0000313" key="7">
    <source>
        <dbReference type="Proteomes" id="UP000177821"/>
    </source>
</evidence>
<accession>A0A1G1WMX5</accession>
<evidence type="ECO:0000256" key="2">
    <source>
        <dbReference type="ARBA" id="ARBA00023136"/>
    </source>
</evidence>
<dbReference type="SUPFAM" id="SSF56601">
    <property type="entry name" value="beta-lactamase/transpeptidase-like"/>
    <property type="match status" value="1"/>
</dbReference>
<dbReference type="GO" id="GO:0008658">
    <property type="term" value="F:penicillin binding"/>
    <property type="evidence" value="ECO:0007669"/>
    <property type="project" value="InterPro"/>
</dbReference>
<dbReference type="Pfam" id="PF00905">
    <property type="entry name" value="Transpeptidase"/>
    <property type="match status" value="1"/>
</dbReference>
<dbReference type="GO" id="GO:0071555">
    <property type="term" value="P:cell wall organization"/>
    <property type="evidence" value="ECO:0007669"/>
    <property type="project" value="TreeGrafter"/>
</dbReference>
<feature type="compositionally biased region" description="Polar residues" evidence="3">
    <location>
        <begin position="109"/>
        <end position="119"/>
    </location>
</feature>
<dbReference type="Gene3D" id="3.90.1310.10">
    <property type="entry name" value="Penicillin-binding protein 2a (Domain 2)"/>
    <property type="match status" value="1"/>
</dbReference>
<reference evidence="6 7" key="1">
    <citation type="journal article" date="2016" name="Nat. Commun.">
        <title>Thousands of microbial genomes shed light on interconnected biogeochemical processes in an aquifer system.</title>
        <authorList>
            <person name="Anantharaman K."/>
            <person name="Brown C.T."/>
            <person name="Hug L.A."/>
            <person name="Sharon I."/>
            <person name="Castelle C.J."/>
            <person name="Probst A.J."/>
            <person name="Thomas B.C."/>
            <person name="Singh A."/>
            <person name="Wilkins M.J."/>
            <person name="Karaoz U."/>
            <person name="Brodie E.L."/>
            <person name="Williams K.H."/>
            <person name="Hubbard S.S."/>
            <person name="Banfield J.F."/>
        </authorList>
    </citation>
    <scope>NUCLEOTIDE SEQUENCE [LARGE SCALE GENOMIC DNA]</scope>
</reference>
<feature type="domain" description="Penicillin-binding protein transpeptidase" evidence="4">
    <location>
        <begin position="280"/>
        <end position="584"/>
    </location>
</feature>
<comment type="subcellular location">
    <subcellularLocation>
        <location evidence="1">Membrane</location>
    </subcellularLocation>
</comment>
<dbReference type="Pfam" id="PF03717">
    <property type="entry name" value="PBP_dimer"/>
    <property type="match status" value="1"/>
</dbReference>
<dbReference type="InterPro" id="IPR001460">
    <property type="entry name" value="PCN-bd_Tpept"/>
</dbReference>
<feature type="domain" description="Penicillin-binding protein dimerisation" evidence="5">
    <location>
        <begin position="47"/>
        <end position="236"/>
    </location>
</feature>
<feature type="compositionally biased region" description="Basic and acidic residues" evidence="3">
    <location>
        <begin position="97"/>
        <end position="106"/>
    </location>
</feature>
<sequence length="597" mass="65764">MKRLNFLIIFFSLFSLAIVFKLFFLQVVMGDKLATSAENQHFSALDIPAERGKILSSDLFPLVMNQKVFLVYATIPDIKGDKKEIAEKLAPLFVEEDTKSDLKPEEAESSASSQMTQEASSEKSEKEYKDKLAIEAARIEDLLGLNDLIWVPLKRKMSLAITDRIKSLSIEGLGFEEEQKRSYPEASGSASLLGFVGADSNGIDKGYFGLEGFYNGELKGRSGRLREEVDAEGRPILVGSRVEVPPEDGRDLVLSIDRGAQFIVERKLKEGVAKFGAKSGSVLMMDPKTGAVLADASFPGFDPGRWEKYNPARYRNPTINDVFEPGSTFKVITASAALDVVAVDQNTRCPCTGPRKIGPFEIKTWNNKYYPNSSLAEILQHSDNVGTVFVSEKLGLEKFLDYVYNFGFGKTTGIDLEGEATGILHSRSEWQPIDHATASFGQGHSVTMVQMVNAVSAIANGGELMQPQVVSKIVGKDRTVEIKPRVTRRVIKRETASTMTELMVNAVENGEARYFVPKGYRIAGKTGTAQVPVEGHYDPTKTIASFIGFAPADDPKFVMLVKIDEPKSSPWGSETAAPLFFDIAKELFTYWGLPPNQ</sequence>
<dbReference type="EMBL" id="MHCX01000035">
    <property type="protein sequence ID" value="OGY29095.1"/>
    <property type="molecule type" value="Genomic_DNA"/>
</dbReference>
<dbReference type="InterPro" id="IPR012338">
    <property type="entry name" value="Beta-lactam/transpept-like"/>
</dbReference>
<feature type="region of interest" description="Disordered" evidence="3">
    <location>
        <begin position="97"/>
        <end position="126"/>
    </location>
</feature>
<name>A0A1G1WMX5_9BACT</name>
<gene>
    <name evidence="6" type="ORF">A3J50_02310</name>
</gene>
<evidence type="ECO:0000256" key="3">
    <source>
        <dbReference type="SAM" id="MobiDB-lite"/>
    </source>
</evidence>
<comment type="caution">
    <text evidence="6">The sequence shown here is derived from an EMBL/GenBank/DDBJ whole genome shotgun (WGS) entry which is preliminary data.</text>
</comment>
<dbReference type="Gene3D" id="3.40.710.10">
    <property type="entry name" value="DD-peptidase/beta-lactamase superfamily"/>
    <property type="match status" value="1"/>
</dbReference>
<keyword evidence="2" id="KW-0472">Membrane</keyword>
<dbReference type="Gene3D" id="3.30.450.330">
    <property type="match status" value="1"/>
</dbReference>